<evidence type="ECO:0000256" key="1">
    <source>
        <dbReference type="SAM" id="Phobius"/>
    </source>
</evidence>
<feature type="transmembrane region" description="Helical" evidence="1">
    <location>
        <begin position="12"/>
        <end position="33"/>
    </location>
</feature>
<dbReference type="AlphaFoldDB" id="A0A1I4GAY8"/>
<keyword evidence="1" id="KW-1133">Transmembrane helix</keyword>
<dbReference type="EMBL" id="FOSR01000023">
    <property type="protein sequence ID" value="SFL27039.1"/>
    <property type="molecule type" value="Genomic_DNA"/>
</dbReference>
<reference evidence="3" key="1">
    <citation type="submission" date="2016-10" db="EMBL/GenBank/DDBJ databases">
        <authorList>
            <person name="Varghese N."/>
            <person name="Submissions S."/>
        </authorList>
    </citation>
    <scope>NUCLEOTIDE SEQUENCE [LARGE SCALE GENOMIC DNA]</scope>
    <source>
        <strain evidence="3">MO64</strain>
    </source>
</reference>
<sequence>MTETPMERRSLLRPLAFVVLVFGVIWCTMIVRWRMANRVPNGTDVALYLVALPLGLLLGFVLLRKVIDATKKRRQKATQADVADADAAEPVTPEDPSLAWQLPIFAANVLFAGGDTPAALIDAARASQRAELHPTLRDGQGLPVFAVGVDDVDTAAIDDSLPDAAQGWSESRKRALVLAQTLATRVLDEHFDALRAADPSADMPLGRAKPRPVLQLEWLLPAHWSDADRDTAQAWLAAQLAAQGWSAPSLQVTVSGIGSGAAALKRLDDLNRAFHGDTPRLPHLLLASDSHIDEASIAEWDAAHRLHGASRPEGLVPGEGVCALLLAAKHPTGEVELARLHRLLAAQRAQPVDKPGRLQADTFNELVGQALERAKLEADAPAHLVSDTDMRASRSAEAMHLVEQALPERDPIETLLPLGIANGECGAALTLATVAVAAQLAVDTQQPGLILSHHDASLRAVAVVTPPAPATSTSTTPTLA</sequence>
<feature type="transmembrane region" description="Helical" evidence="1">
    <location>
        <begin position="45"/>
        <end position="63"/>
    </location>
</feature>
<proteinExistence type="predicted"/>
<accession>A0A1I4GAY8</accession>
<keyword evidence="1" id="KW-0812">Transmembrane</keyword>
<gene>
    <name evidence="2" type="ORF">SAMN05192579_12312</name>
</gene>
<evidence type="ECO:0000313" key="2">
    <source>
        <dbReference type="EMBL" id="SFL27039.1"/>
    </source>
</evidence>
<name>A0A1I4GAY8_9GAMM</name>
<evidence type="ECO:0000313" key="3">
    <source>
        <dbReference type="Proteomes" id="UP000198725"/>
    </source>
</evidence>
<keyword evidence="1" id="KW-0472">Membrane</keyword>
<organism evidence="2 3">
    <name type="scientific">Rhodanobacter glycinis</name>
    <dbReference type="NCBI Taxonomy" id="582702"/>
    <lineage>
        <taxon>Bacteria</taxon>
        <taxon>Pseudomonadati</taxon>
        <taxon>Pseudomonadota</taxon>
        <taxon>Gammaproteobacteria</taxon>
        <taxon>Lysobacterales</taxon>
        <taxon>Rhodanobacteraceae</taxon>
        <taxon>Rhodanobacter</taxon>
    </lineage>
</organism>
<evidence type="ECO:0008006" key="4">
    <source>
        <dbReference type="Google" id="ProtNLM"/>
    </source>
</evidence>
<protein>
    <recommendedName>
        <fullName evidence="4">Transmembrane protein</fullName>
    </recommendedName>
</protein>
<keyword evidence="3" id="KW-1185">Reference proteome</keyword>
<dbReference type="Proteomes" id="UP000198725">
    <property type="component" value="Unassembled WGS sequence"/>
</dbReference>